<sequence length="685" mass="77328">MDEYQEYLRRIKQQYVNGAPPTSSASDRFHVQSTTTIDEQVVYEVSAHPAPSTMTPHQQQQQRTSLSPSRRYQPHPQQTSHQSADRSHLLRLLDVGDVLGSHECSSSKRLSRWVLRFGSVGRSARYHKEILAEVEKLSSTITTMQRERAEIEANFSHKLREVRREVDEKEGRALELEARVDDLINQEAELKSQLVASKRDTLRYQRECEMYRQQVLLHTDQQQQLQQALRDGDEREKLVVAQEQCMRELEVRYESATTTAREYEQRFLRLQQHQQSEVHGQTVKETQWREILSTVSGALLLLVREVEDTTVRLVSARGGGDAAAGSRGSSQSPSRRSLSFQTDRSVSEVVADLHSTANHESNGATRNIERALDAMEATLGTEGNGEGYSTSGGSKGGSNNGTLGFRRARELFSEAIQTHCRRFGRAMTNVATISEEQRTRFSKSSNDVLRLEEALGRAEASAAASGRENTQLRRERQELIATIEKHNLESNDMKSRIVELVTEAEKRESSNSQHADNLKQLIEGADLDLHRYRMRVNELEALNTRILSQKALAEEEHRSTVQQLRQSVVLKDSQVAKLRADLEQQRFRGGGGGGDHFASSMVDQLSADGADIQHRSISGGLDHQSMSGTQSVVGTSFLRQQNQQLAAHIDALQRRMERMKDEKDVAVRALERHREHDAAARSPQP</sequence>
<dbReference type="Proteomes" id="UP000051952">
    <property type="component" value="Unassembled WGS sequence"/>
</dbReference>
<feature type="region of interest" description="Disordered" evidence="2">
    <location>
        <begin position="317"/>
        <end position="343"/>
    </location>
</feature>
<dbReference type="EMBL" id="CYKH01000484">
    <property type="protein sequence ID" value="CUF99758.1"/>
    <property type="molecule type" value="Genomic_DNA"/>
</dbReference>
<reference evidence="4" key="1">
    <citation type="submission" date="2015-09" db="EMBL/GenBank/DDBJ databases">
        <authorList>
            <consortium name="Pathogen Informatics"/>
        </authorList>
    </citation>
    <scope>NUCLEOTIDE SEQUENCE [LARGE SCALE GENOMIC DNA]</scope>
    <source>
        <strain evidence="4">Lake Konstanz</strain>
    </source>
</reference>
<evidence type="ECO:0000313" key="3">
    <source>
        <dbReference type="EMBL" id="CUF99758.1"/>
    </source>
</evidence>
<keyword evidence="4" id="KW-1185">Reference proteome</keyword>
<dbReference type="VEuPathDB" id="TriTrypDB:BSAL_68865c"/>
<evidence type="ECO:0000256" key="1">
    <source>
        <dbReference type="SAM" id="Coils"/>
    </source>
</evidence>
<proteinExistence type="predicted"/>
<protein>
    <submittedName>
        <fullName evidence="3">Uncharacterized protein</fullName>
    </submittedName>
</protein>
<feature type="coiled-coil region" evidence="1">
    <location>
        <begin position="642"/>
        <end position="676"/>
    </location>
</feature>
<feature type="compositionally biased region" description="Low complexity" evidence="2">
    <location>
        <begin position="323"/>
        <end position="339"/>
    </location>
</feature>
<feature type="coiled-coil region" evidence="1">
    <location>
        <begin position="522"/>
        <end position="556"/>
    </location>
</feature>
<feature type="region of interest" description="Disordered" evidence="2">
    <location>
        <begin position="49"/>
        <end position="86"/>
    </location>
</feature>
<evidence type="ECO:0000313" key="4">
    <source>
        <dbReference type="Proteomes" id="UP000051952"/>
    </source>
</evidence>
<feature type="compositionally biased region" description="Polar residues" evidence="2">
    <location>
        <begin position="52"/>
        <end position="82"/>
    </location>
</feature>
<organism evidence="3 4">
    <name type="scientific">Bodo saltans</name>
    <name type="common">Flagellated protozoan</name>
    <dbReference type="NCBI Taxonomy" id="75058"/>
    <lineage>
        <taxon>Eukaryota</taxon>
        <taxon>Discoba</taxon>
        <taxon>Euglenozoa</taxon>
        <taxon>Kinetoplastea</taxon>
        <taxon>Metakinetoplastina</taxon>
        <taxon>Eubodonida</taxon>
        <taxon>Bodonidae</taxon>
        <taxon>Bodo</taxon>
    </lineage>
</organism>
<feature type="coiled-coil region" evidence="1">
    <location>
        <begin position="127"/>
        <end position="200"/>
    </location>
</feature>
<evidence type="ECO:0000256" key="2">
    <source>
        <dbReference type="SAM" id="MobiDB-lite"/>
    </source>
</evidence>
<accession>A0A0S4IUU4</accession>
<name>A0A0S4IUU4_BODSA</name>
<dbReference type="AlphaFoldDB" id="A0A0S4IUU4"/>
<keyword evidence="1" id="KW-0175">Coiled coil</keyword>
<gene>
    <name evidence="3" type="ORF">BSAL_68865c</name>
</gene>